<dbReference type="EMBL" id="BGZK01000844">
    <property type="protein sequence ID" value="GBP62603.1"/>
    <property type="molecule type" value="Genomic_DNA"/>
</dbReference>
<dbReference type="Proteomes" id="UP000299102">
    <property type="component" value="Unassembled WGS sequence"/>
</dbReference>
<name>A0A4C1XHF0_EUMVA</name>
<protein>
    <submittedName>
        <fullName evidence="2">Uncharacterized protein</fullName>
    </submittedName>
</protein>
<evidence type="ECO:0000313" key="3">
    <source>
        <dbReference type="Proteomes" id="UP000299102"/>
    </source>
</evidence>
<comment type="caution">
    <text evidence="2">The sequence shown here is derived from an EMBL/GenBank/DDBJ whole genome shotgun (WGS) entry which is preliminary data.</text>
</comment>
<dbReference type="AlphaFoldDB" id="A0A4C1XHF0"/>
<feature type="region of interest" description="Disordered" evidence="1">
    <location>
        <begin position="30"/>
        <end position="51"/>
    </location>
</feature>
<accession>A0A4C1XHF0</accession>
<proteinExistence type="predicted"/>
<organism evidence="2 3">
    <name type="scientific">Eumeta variegata</name>
    <name type="common">Bagworm moth</name>
    <name type="synonym">Eumeta japonica</name>
    <dbReference type="NCBI Taxonomy" id="151549"/>
    <lineage>
        <taxon>Eukaryota</taxon>
        <taxon>Metazoa</taxon>
        <taxon>Ecdysozoa</taxon>
        <taxon>Arthropoda</taxon>
        <taxon>Hexapoda</taxon>
        <taxon>Insecta</taxon>
        <taxon>Pterygota</taxon>
        <taxon>Neoptera</taxon>
        <taxon>Endopterygota</taxon>
        <taxon>Lepidoptera</taxon>
        <taxon>Glossata</taxon>
        <taxon>Ditrysia</taxon>
        <taxon>Tineoidea</taxon>
        <taxon>Psychidae</taxon>
        <taxon>Oiketicinae</taxon>
        <taxon>Eumeta</taxon>
    </lineage>
</organism>
<sequence length="124" mass="13856">MLKLFAKPTYRTGWVLHGRRRFATLDVGSDPEARVDTEAPQPRGINSKPDVEKPVSIYHRHRELIRPIIINDAAAALGRRRAARRGAAAHTVRSLESRRDPNDGKAVSLQESSTLTYSIETSMP</sequence>
<feature type="region of interest" description="Disordered" evidence="1">
    <location>
        <begin position="85"/>
        <end position="124"/>
    </location>
</feature>
<gene>
    <name evidence="2" type="ORF">EVAR_47040_1</name>
</gene>
<evidence type="ECO:0000313" key="2">
    <source>
        <dbReference type="EMBL" id="GBP62603.1"/>
    </source>
</evidence>
<feature type="compositionally biased region" description="Polar residues" evidence="1">
    <location>
        <begin position="109"/>
        <end position="124"/>
    </location>
</feature>
<keyword evidence="3" id="KW-1185">Reference proteome</keyword>
<evidence type="ECO:0000256" key="1">
    <source>
        <dbReference type="SAM" id="MobiDB-lite"/>
    </source>
</evidence>
<feature type="compositionally biased region" description="Basic and acidic residues" evidence="1">
    <location>
        <begin position="93"/>
        <end position="103"/>
    </location>
</feature>
<reference evidence="2 3" key="1">
    <citation type="journal article" date="2019" name="Commun. Biol.">
        <title>The bagworm genome reveals a unique fibroin gene that provides high tensile strength.</title>
        <authorList>
            <person name="Kono N."/>
            <person name="Nakamura H."/>
            <person name="Ohtoshi R."/>
            <person name="Tomita M."/>
            <person name="Numata K."/>
            <person name="Arakawa K."/>
        </authorList>
    </citation>
    <scope>NUCLEOTIDE SEQUENCE [LARGE SCALE GENOMIC DNA]</scope>
</reference>